<dbReference type="AlphaFoldDB" id="A0A5D8ZB22"/>
<proteinExistence type="predicted"/>
<comment type="subcellular location">
    <subcellularLocation>
        <location evidence="1">Cell membrane</location>
        <topology evidence="1">Multi-pass membrane protein</topology>
    </subcellularLocation>
</comment>
<dbReference type="InterPro" id="IPR010432">
    <property type="entry name" value="RDD"/>
</dbReference>
<dbReference type="Proteomes" id="UP000323164">
    <property type="component" value="Unassembled WGS sequence"/>
</dbReference>
<dbReference type="PANTHER" id="PTHR36115:SF10">
    <property type="entry name" value="RDD DOMAIN-CONTAINING PROTEIN"/>
    <property type="match status" value="1"/>
</dbReference>
<evidence type="ECO:0000313" key="8">
    <source>
        <dbReference type="EMBL" id="TZF91253.1"/>
    </source>
</evidence>
<dbReference type="InterPro" id="IPR051791">
    <property type="entry name" value="Pra-immunoreactive"/>
</dbReference>
<evidence type="ECO:0000259" key="7">
    <source>
        <dbReference type="Pfam" id="PF06271"/>
    </source>
</evidence>
<reference evidence="8 9" key="1">
    <citation type="submission" date="2019-08" db="EMBL/GenBank/DDBJ databases">
        <title>Draft genome sequence of Lysobacter sp. UKS-15.</title>
        <authorList>
            <person name="Im W.-T."/>
        </authorList>
    </citation>
    <scope>NUCLEOTIDE SEQUENCE [LARGE SCALE GENOMIC DNA]</scope>
    <source>
        <strain evidence="8 9">UKS-15</strain>
    </source>
</reference>
<name>A0A5D8ZB22_9GAMM</name>
<evidence type="ECO:0000256" key="3">
    <source>
        <dbReference type="ARBA" id="ARBA00022692"/>
    </source>
</evidence>
<evidence type="ECO:0000256" key="6">
    <source>
        <dbReference type="SAM" id="Phobius"/>
    </source>
</evidence>
<feature type="transmembrane region" description="Helical" evidence="6">
    <location>
        <begin position="106"/>
        <end position="128"/>
    </location>
</feature>
<sequence>MASTPTLRAHIGWRLLALSYDFWPVAALWMLTSAAFNVAYSLAGHARREYVAPFTWLGTLLWITCWLIAGIYAVVSWQRGGQTIGMRPWRLRLVGLHAPPDRRALAIRYLVGTVSLLLGGLGFWWAWIDRDRLTWHDRASGTRMERIAKRG</sequence>
<keyword evidence="3 6" id="KW-0812">Transmembrane</keyword>
<evidence type="ECO:0000256" key="2">
    <source>
        <dbReference type="ARBA" id="ARBA00022475"/>
    </source>
</evidence>
<dbReference type="RefSeq" id="WP_149351743.1">
    <property type="nucleotide sequence ID" value="NZ_VTRV01000013.1"/>
</dbReference>
<comment type="caution">
    <text evidence="8">The sequence shown here is derived from an EMBL/GenBank/DDBJ whole genome shotgun (WGS) entry which is preliminary data.</text>
</comment>
<feature type="transmembrane region" description="Helical" evidence="6">
    <location>
        <begin position="22"/>
        <end position="42"/>
    </location>
</feature>
<dbReference type="EMBL" id="VTRV01000013">
    <property type="protein sequence ID" value="TZF91253.1"/>
    <property type="molecule type" value="Genomic_DNA"/>
</dbReference>
<evidence type="ECO:0000256" key="5">
    <source>
        <dbReference type="ARBA" id="ARBA00023136"/>
    </source>
</evidence>
<dbReference type="GO" id="GO:0005886">
    <property type="term" value="C:plasma membrane"/>
    <property type="evidence" value="ECO:0007669"/>
    <property type="project" value="UniProtKB-SubCell"/>
</dbReference>
<feature type="transmembrane region" description="Helical" evidence="6">
    <location>
        <begin position="54"/>
        <end position="75"/>
    </location>
</feature>
<keyword evidence="2" id="KW-1003">Cell membrane</keyword>
<dbReference type="PANTHER" id="PTHR36115">
    <property type="entry name" value="PROLINE-RICH ANTIGEN HOMOLOG-RELATED"/>
    <property type="match status" value="1"/>
</dbReference>
<keyword evidence="9" id="KW-1185">Reference proteome</keyword>
<evidence type="ECO:0000256" key="4">
    <source>
        <dbReference type="ARBA" id="ARBA00022989"/>
    </source>
</evidence>
<keyword evidence="5 6" id="KW-0472">Membrane</keyword>
<keyword evidence="4 6" id="KW-1133">Transmembrane helix</keyword>
<feature type="domain" description="RDD" evidence="7">
    <location>
        <begin position="9"/>
        <end position="141"/>
    </location>
</feature>
<gene>
    <name evidence="8" type="ORF">FW784_02305</name>
</gene>
<evidence type="ECO:0000256" key="1">
    <source>
        <dbReference type="ARBA" id="ARBA00004651"/>
    </source>
</evidence>
<dbReference type="OrthoDB" id="9793824at2"/>
<dbReference type="Pfam" id="PF06271">
    <property type="entry name" value="RDD"/>
    <property type="match status" value="1"/>
</dbReference>
<organism evidence="8 9">
    <name type="scientific">Cognatilysobacter lacus</name>
    <dbReference type="NCBI Taxonomy" id="1643323"/>
    <lineage>
        <taxon>Bacteria</taxon>
        <taxon>Pseudomonadati</taxon>
        <taxon>Pseudomonadota</taxon>
        <taxon>Gammaproteobacteria</taxon>
        <taxon>Lysobacterales</taxon>
        <taxon>Lysobacteraceae</taxon>
        <taxon>Cognatilysobacter</taxon>
    </lineage>
</organism>
<protein>
    <submittedName>
        <fullName evidence="8">RDD family protein</fullName>
    </submittedName>
</protein>
<accession>A0A5D8ZB22</accession>
<evidence type="ECO:0000313" key="9">
    <source>
        <dbReference type="Proteomes" id="UP000323164"/>
    </source>
</evidence>